<evidence type="ECO:0000259" key="1">
    <source>
        <dbReference type="Pfam" id="PF01168"/>
    </source>
</evidence>
<dbReference type="GO" id="GO:0036088">
    <property type="term" value="P:D-serine catabolic process"/>
    <property type="evidence" value="ECO:0007669"/>
    <property type="project" value="TreeGrafter"/>
</dbReference>
<dbReference type="InterPro" id="IPR001608">
    <property type="entry name" value="Ala_racemase_N"/>
</dbReference>
<dbReference type="PANTHER" id="PTHR28004">
    <property type="entry name" value="ZGC:162816-RELATED"/>
    <property type="match status" value="1"/>
</dbReference>
<evidence type="ECO:0000313" key="3">
    <source>
        <dbReference type="Proteomes" id="UP000294911"/>
    </source>
</evidence>
<dbReference type="GO" id="GO:0008721">
    <property type="term" value="F:D-serine ammonia-lyase activity"/>
    <property type="evidence" value="ECO:0007669"/>
    <property type="project" value="TreeGrafter"/>
</dbReference>
<protein>
    <submittedName>
        <fullName evidence="2">D-serine deaminase-like pyridoxal phosphate-dependent protein</fullName>
    </submittedName>
</protein>
<keyword evidence="3" id="KW-1185">Reference proteome</keyword>
<dbReference type="SUPFAM" id="SSF51419">
    <property type="entry name" value="PLP-binding barrel"/>
    <property type="match status" value="1"/>
</dbReference>
<reference evidence="2 3" key="1">
    <citation type="submission" date="2019-03" db="EMBL/GenBank/DDBJ databases">
        <title>Genomic Encyclopedia of Type Strains, Phase IV (KMG-IV): sequencing the most valuable type-strain genomes for metagenomic binning, comparative biology and taxonomic classification.</title>
        <authorList>
            <person name="Goeker M."/>
        </authorList>
    </citation>
    <scope>NUCLEOTIDE SEQUENCE [LARGE SCALE GENOMIC DNA]</scope>
    <source>
        <strain evidence="2 3">DSM 45765</strain>
    </source>
</reference>
<dbReference type="EMBL" id="SLXQ01000003">
    <property type="protein sequence ID" value="TCP54074.1"/>
    <property type="molecule type" value="Genomic_DNA"/>
</dbReference>
<dbReference type="AlphaFoldDB" id="A0A4R2QXK7"/>
<dbReference type="OrthoDB" id="2445260at2"/>
<evidence type="ECO:0000313" key="2">
    <source>
        <dbReference type="EMBL" id="TCP54074.1"/>
    </source>
</evidence>
<organism evidence="2 3">
    <name type="scientific">Tamaricihabitans halophyticus</name>
    <dbReference type="NCBI Taxonomy" id="1262583"/>
    <lineage>
        <taxon>Bacteria</taxon>
        <taxon>Bacillati</taxon>
        <taxon>Actinomycetota</taxon>
        <taxon>Actinomycetes</taxon>
        <taxon>Pseudonocardiales</taxon>
        <taxon>Pseudonocardiaceae</taxon>
        <taxon>Tamaricihabitans</taxon>
    </lineage>
</organism>
<name>A0A4R2QXK7_9PSEU</name>
<dbReference type="Proteomes" id="UP000294911">
    <property type="component" value="Unassembled WGS sequence"/>
</dbReference>
<dbReference type="PANTHER" id="PTHR28004:SF2">
    <property type="entry name" value="D-SERINE DEHYDRATASE"/>
    <property type="match status" value="1"/>
</dbReference>
<comment type="caution">
    <text evidence="2">The sequence shown here is derived from an EMBL/GenBank/DDBJ whole genome shotgun (WGS) entry which is preliminary data.</text>
</comment>
<dbReference type="Gene3D" id="3.20.20.10">
    <property type="entry name" value="Alanine racemase"/>
    <property type="match status" value="1"/>
</dbReference>
<dbReference type="InterPro" id="IPR029066">
    <property type="entry name" value="PLP-binding_barrel"/>
</dbReference>
<proteinExistence type="predicted"/>
<sequence length="402" mass="42844">MTTFAEQALADRARYAEATAGLPTPLAIVDLDAFDQNAAELGTRAGGVPIRIATKSVRCRELLRRALARPGFAGLMCYSLAEALWLHASGLSDDLLVAYPTVDPVALRQLAANAKARAAITVVVDSPAQLDLMDRVLGQGHPEIRVCVEFDTSWRPLPGLHIGTLRAPLRSVRQVTGLVRELLARQGFRPVGLLGYEGHIAGLADAPDNRVFGAVLREVQRRSARELAGRRAAIVDAVRALTPLEFVNGGGTGSVESTGAERAVTEIGAGSGLLGPTLFDHYTRFRPRPAALFGLSVVRKPDTRVATLFAGGYLASGVARGDRLPAPYLPAGLRLTGAEGAGEVQTPVRGTAARGLRVGDTVWLRHAKAGELAEHFTDYHLVRGNEIIQRVSTYRGDGQCFG</sequence>
<accession>A0A4R2QXK7</accession>
<dbReference type="CDD" id="cd06813">
    <property type="entry name" value="PLPDE_III_DSD_D-TA_like_2"/>
    <property type="match status" value="1"/>
</dbReference>
<dbReference type="RefSeq" id="WP_132876854.1">
    <property type="nucleotide sequence ID" value="NZ_SLXQ01000003.1"/>
</dbReference>
<feature type="domain" description="Alanine racemase N-terminal" evidence="1">
    <location>
        <begin position="29"/>
        <end position="205"/>
    </location>
</feature>
<dbReference type="InterPro" id="IPR051466">
    <property type="entry name" value="D-amino_acid_metab_enzyme"/>
</dbReference>
<dbReference type="Pfam" id="PF01168">
    <property type="entry name" value="Ala_racemase_N"/>
    <property type="match status" value="1"/>
</dbReference>
<gene>
    <name evidence="2" type="ORF">EV191_103115</name>
</gene>